<evidence type="ECO:0000313" key="3">
    <source>
        <dbReference type="Proteomes" id="UP000698800"/>
    </source>
</evidence>
<accession>A0A9P8I8L3</accession>
<organism evidence="2 3">
    <name type="scientific">Glutinoglossum americanum</name>
    <dbReference type="NCBI Taxonomy" id="1670608"/>
    <lineage>
        <taxon>Eukaryota</taxon>
        <taxon>Fungi</taxon>
        <taxon>Dikarya</taxon>
        <taxon>Ascomycota</taxon>
        <taxon>Pezizomycotina</taxon>
        <taxon>Geoglossomycetes</taxon>
        <taxon>Geoglossales</taxon>
        <taxon>Geoglossaceae</taxon>
        <taxon>Glutinoglossum</taxon>
    </lineage>
</organism>
<sequence length="706" mass="78394">MAENLVSTRSGQRRRRQSGKKGKAKALAGEPTVSGSSQTDTPAANGPNTEAAASKDSGKKTLATPLGLNTVEKAKETAISITPSPLCDKGQSDGQPESSRARESHSVAPVGIDRASSKATKWTSKKGKKFVPMRLGSTRPLPLATDPGSATYVQKTTGTSSRGPSAATAKPAVIAPALPEKEFSEGHFPKLGSVRKGKRNSAKPSKWAPIRDPRRDEAERLALLNTEQQRAEEEGRLSWLKDPLNPVNGGYQPPSSAATPTHGAWAIAEGSTTLWPVDGRRARMFKAPYVFDENWKFRKPYQKQSSKLFLLATELLSTIFSRLDRKSRVKFARTSRASFTLVGMLLTVWDMTDGNFCNAEKGPMGSGSPTAVTVITEFSSPNTSVVRHEVNVLKTMTLSLSLWRSVFKTLEFHRAPLVTARLLGVVLPSLPNLEYLGVFACDLINVGDSLTLLGSIRDNVHVDFFPRRPVSLDVNIVSRIALPALLFKILPLAKKKNTRLVERGSAFAGYLRLVLPDIPRKQYEKIANKIQDAELTEIISSWKEGFGKRMYVDPKSNNARYWECTSCDFELRGCFFAKSQLKDNDSAVCWGCKLRDALAGEKYDKNFNGHRHAEVNNWLGNSYRLDEAVETIHKGCRARHAEKTFPELQTDDRTAKMARSKFWNPRFYQEAKAAWQRGEDPNDWWPDRQTSNRRNGRQAGRNRSGW</sequence>
<comment type="caution">
    <text evidence="2">The sequence shown here is derived from an EMBL/GenBank/DDBJ whole genome shotgun (WGS) entry which is preliminary data.</text>
</comment>
<feature type="compositionally biased region" description="Basic residues" evidence="1">
    <location>
        <begin position="11"/>
        <end position="24"/>
    </location>
</feature>
<feature type="compositionally biased region" description="Low complexity" evidence="1">
    <location>
        <begin position="697"/>
        <end position="706"/>
    </location>
</feature>
<feature type="region of interest" description="Disordered" evidence="1">
    <location>
        <begin position="184"/>
        <end position="209"/>
    </location>
</feature>
<evidence type="ECO:0008006" key="4">
    <source>
        <dbReference type="Google" id="ProtNLM"/>
    </source>
</evidence>
<feature type="region of interest" description="Disordered" evidence="1">
    <location>
        <begin position="1"/>
        <end position="170"/>
    </location>
</feature>
<protein>
    <recommendedName>
        <fullName evidence="4">F-box domain-containing protein</fullName>
    </recommendedName>
</protein>
<proteinExistence type="predicted"/>
<feature type="region of interest" description="Disordered" evidence="1">
    <location>
        <begin position="676"/>
        <end position="706"/>
    </location>
</feature>
<feature type="compositionally biased region" description="Polar residues" evidence="1">
    <location>
        <begin position="33"/>
        <end position="48"/>
    </location>
</feature>
<dbReference type="Proteomes" id="UP000698800">
    <property type="component" value="Unassembled WGS sequence"/>
</dbReference>
<evidence type="ECO:0000313" key="2">
    <source>
        <dbReference type="EMBL" id="KAH0542636.1"/>
    </source>
</evidence>
<keyword evidence="3" id="KW-1185">Reference proteome</keyword>
<dbReference type="EMBL" id="JAGHQL010000049">
    <property type="protein sequence ID" value="KAH0542636.1"/>
    <property type="molecule type" value="Genomic_DNA"/>
</dbReference>
<dbReference type="CDD" id="cd09917">
    <property type="entry name" value="F-box_SF"/>
    <property type="match status" value="1"/>
</dbReference>
<name>A0A9P8I8L3_9PEZI</name>
<dbReference type="AlphaFoldDB" id="A0A9P8I8L3"/>
<reference evidence="2" key="1">
    <citation type="submission" date="2021-03" db="EMBL/GenBank/DDBJ databases">
        <title>Comparative genomics and phylogenomic investigation of the class Geoglossomycetes provide insights into ecological specialization and systematics.</title>
        <authorList>
            <person name="Melie T."/>
            <person name="Pirro S."/>
            <person name="Miller A.N."/>
            <person name="Quandt A."/>
        </authorList>
    </citation>
    <scope>NUCLEOTIDE SEQUENCE</scope>
    <source>
        <strain evidence="2">GBOQ0MN5Z8</strain>
    </source>
</reference>
<evidence type="ECO:0000256" key="1">
    <source>
        <dbReference type="SAM" id="MobiDB-lite"/>
    </source>
</evidence>
<dbReference type="OrthoDB" id="5428138at2759"/>
<feature type="compositionally biased region" description="Polar residues" evidence="1">
    <location>
        <begin position="151"/>
        <end position="163"/>
    </location>
</feature>
<gene>
    <name evidence="2" type="ORF">FGG08_002959</name>
</gene>